<evidence type="ECO:0000313" key="2">
    <source>
        <dbReference type="EMBL" id="MQM26977.1"/>
    </source>
</evidence>
<dbReference type="InterPro" id="IPR000073">
    <property type="entry name" value="AB_hydrolase_1"/>
</dbReference>
<dbReference type="Gene3D" id="3.40.50.1820">
    <property type="entry name" value="alpha/beta hydrolase"/>
    <property type="match status" value="1"/>
</dbReference>
<reference evidence="2 3" key="1">
    <citation type="submission" date="2019-10" db="EMBL/GenBank/DDBJ databases">
        <title>Glycomyces albidus sp. nov., a novel actinomycete isolated from rhizosphere soil of wheat (Triticum aestivum L.).</title>
        <authorList>
            <person name="Qian L."/>
        </authorList>
    </citation>
    <scope>NUCLEOTIDE SEQUENCE [LARGE SCALE GENOMIC DNA]</scope>
    <source>
        <strain evidence="2 3">NEAU-7082</strain>
    </source>
</reference>
<name>A0A6L5GBC5_9ACTN</name>
<comment type="caution">
    <text evidence="2">The sequence shown here is derived from an EMBL/GenBank/DDBJ whole genome shotgun (WGS) entry which is preliminary data.</text>
</comment>
<keyword evidence="2" id="KW-0378">Hydrolase</keyword>
<protein>
    <submittedName>
        <fullName evidence="2">Alpha/beta fold hydrolase</fullName>
    </submittedName>
</protein>
<dbReference type="InterPro" id="IPR029058">
    <property type="entry name" value="AB_hydrolase_fold"/>
</dbReference>
<dbReference type="AlphaFoldDB" id="A0A6L5GBC5"/>
<feature type="non-terminal residue" evidence="2">
    <location>
        <position position="1"/>
    </location>
</feature>
<keyword evidence="3" id="KW-1185">Reference proteome</keyword>
<dbReference type="RefSeq" id="WP_153026134.1">
    <property type="nucleotide sequence ID" value="NZ_WIAO01000019.1"/>
</dbReference>
<gene>
    <name evidence="2" type="ORF">GFD30_15560</name>
</gene>
<sequence length="370" mass="39471">RRLASTDRRHLRANPVVRAGRRLRAGGARALAAVAAWPHVVEVAAGMHRSSVPATPSSVVWRSGAAVLRHYAGERAGSGPPVLVVHSLVTRSWVLDLAPGRSLIAALLEAGHDVYLLDWGTPGPGDAGRGFDDYVGTLMLAEQAVRERSGHADLHVVGYCLGGTLALTAHAALGDGGLASLTAIAPSIDTAVDGRLDGILRSLRLPPVLALDGHGLVPAALIRESFHWLRPVALKTARQTWRRRRNPTWRAVAGPVSRWVWEQTPLPGALLFDLVDYARGNTLAAGTWHVHGRPARLEHLQVPVMVAVAAADHIVPPPASLALTGLLSRPPRVVTCPGGHVAMLTGLARRSILCRELLDFLAAARDQRTR</sequence>
<dbReference type="PANTHER" id="PTHR36837:SF2">
    <property type="entry name" value="POLY(3-HYDROXYALKANOATE) POLYMERASE SUBUNIT PHAC"/>
    <property type="match status" value="1"/>
</dbReference>
<dbReference type="Pfam" id="PF00561">
    <property type="entry name" value="Abhydrolase_1"/>
    <property type="match status" value="1"/>
</dbReference>
<dbReference type="GO" id="GO:0016787">
    <property type="term" value="F:hydrolase activity"/>
    <property type="evidence" value="ECO:0007669"/>
    <property type="project" value="UniProtKB-KW"/>
</dbReference>
<accession>A0A6L5GBC5</accession>
<evidence type="ECO:0000259" key="1">
    <source>
        <dbReference type="Pfam" id="PF00561"/>
    </source>
</evidence>
<dbReference type="SUPFAM" id="SSF53474">
    <property type="entry name" value="alpha/beta-Hydrolases"/>
    <property type="match status" value="1"/>
</dbReference>
<dbReference type="Proteomes" id="UP000477750">
    <property type="component" value="Unassembled WGS sequence"/>
</dbReference>
<evidence type="ECO:0000313" key="3">
    <source>
        <dbReference type="Proteomes" id="UP000477750"/>
    </source>
</evidence>
<dbReference type="InterPro" id="IPR051321">
    <property type="entry name" value="PHA/PHB_synthase"/>
</dbReference>
<dbReference type="EMBL" id="WIAO01000019">
    <property type="protein sequence ID" value="MQM26977.1"/>
    <property type="molecule type" value="Genomic_DNA"/>
</dbReference>
<proteinExistence type="predicted"/>
<organism evidence="2 3">
    <name type="scientific">Glycomyces albidus</name>
    <dbReference type="NCBI Taxonomy" id="2656774"/>
    <lineage>
        <taxon>Bacteria</taxon>
        <taxon>Bacillati</taxon>
        <taxon>Actinomycetota</taxon>
        <taxon>Actinomycetes</taxon>
        <taxon>Glycomycetales</taxon>
        <taxon>Glycomycetaceae</taxon>
        <taxon>Glycomyces</taxon>
    </lineage>
</organism>
<feature type="domain" description="AB hydrolase-1" evidence="1">
    <location>
        <begin position="80"/>
        <end position="346"/>
    </location>
</feature>
<dbReference type="PANTHER" id="PTHR36837">
    <property type="entry name" value="POLY(3-HYDROXYALKANOATE) POLYMERASE SUBUNIT PHAC"/>
    <property type="match status" value="1"/>
</dbReference>